<sequence>MVQELGNKQKINGVNEEPKERTVTELTEAPGSKEPTKMHPSVAFEAEQEKVKDEIISRKETLATNSNQKQTKIVISNLKDKNTVTDSRHKPTIPKGEQIPLHKEIRDDISKFVNKMANQQPKHLTDEKPVTVITLAGENRGASMQLGSESAKKDGAIHIRRAYKINPDESNEATTDGEGSSKGRKSKDSKTEEDQASKTYINSNVQAINNSIMHNGSVTERNPGVQMVHSHKLTEPVKPTRRMESLETHKAEFNVTSAQKLTYKPTIRRRCLRGLFMESSDSDPDNPEKPRRHGCRYGCKRRRDNETDVL</sequence>
<reference evidence="1 2" key="1">
    <citation type="journal article" date="2022" name="Plant J.">
        <title>Chromosome-level genome of Camellia lanceoleosa provides a valuable resource for understanding genome evolution and self-incompatibility.</title>
        <authorList>
            <person name="Gong W."/>
            <person name="Xiao S."/>
            <person name="Wang L."/>
            <person name="Liao Z."/>
            <person name="Chang Y."/>
            <person name="Mo W."/>
            <person name="Hu G."/>
            <person name="Li W."/>
            <person name="Zhao G."/>
            <person name="Zhu H."/>
            <person name="Hu X."/>
            <person name="Ji K."/>
            <person name="Xiang X."/>
            <person name="Song Q."/>
            <person name="Yuan D."/>
            <person name="Jin S."/>
            <person name="Zhang L."/>
        </authorList>
    </citation>
    <scope>NUCLEOTIDE SEQUENCE [LARGE SCALE GENOMIC DNA]</scope>
    <source>
        <strain evidence="1">SQ_2022a</strain>
    </source>
</reference>
<protein>
    <submittedName>
        <fullName evidence="1">Uncharacterized protein</fullName>
    </submittedName>
</protein>
<evidence type="ECO:0000313" key="1">
    <source>
        <dbReference type="EMBL" id="KAI8014212.1"/>
    </source>
</evidence>
<proteinExistence type="predicted"/>
<organism evidence="1 2">
    <name type="scientific">Camellia lanceoleosa</name>
    <dbReference type="NCBI Taxonomy" id="1840588"/>
    <lineage>
        <taxon>Eukaryota</taxon>
        <taxon>Viridiplantae</taxon>
        <taxon>Streptophyta</taxon>
        <taxon>Embryophyta</taxon>
        <taxon>Tracheophyta</taxon>
        <taxon>Spermatophyta</taxon>
        <taxon>Magnoliopsida</taxon>
        <taxon>eudicotyledons</taxon>
        <taxon>Gunneridae</taxon>
        <taxon>Pentapetalae</taxon>
        <taxon>asterids</taxon>
        <taxon>Ericales</taxon>
        <taxon>Theaceae</taxon>
        <taxon>Camellia</taxon>
    </lineage>
</organism>
<evidence type="ECO:0000313" key="2">
    <source>
        <dbReference type="Proteomes" id="UP001060215"/>
    </source>
</evidence>
<dbReference type="Proteomes" id="UP001060215">
    <property type="component" value="Chromosome 4"/>
</dbReference>
<gene>
    <name evidence="1" type="ORF">LOK49_LG05G03653</name>
</gene>
<accession>A0ACC0HMQ9</accession>
<dbReference type="EMBL" id="CM045761">
    <property type="protein sequence ID" value="KAI8014212.1"/>
    <property type="molecule type" value="Genomic_DNA"/>
</dbReference>
<comment type="caution">
    <text evidence="1">The sequence shown here is derived from an EMBL/GenBank/DDBJ whole genome shotgun (WGS) entry which is preliminary data.</text>
</comment>
<name>A0ACC0HMQ9_9ERIC</name>
<keyword evidence="2" id="KW-1185">Reference proteome</keyword>